<accession>A0A1G2IAW3</accession>
<dbReference type="EMBL" id="MHPA01000032">
    <property type="protein sequence ID" value="OGZ71943.1"/>
    <property type="molecule type" value="Genomic_DNA"/>
</dbReference>
<comment type="caution">
    <text evidence="1">The sequence shown here is derived from an EMBL/GenBank/DDBJ whole genome shotgun (WGS) entry which is preliminary data.</text>
</comment>
<gene>
    <name evidence="1" type="ORF">A2908_02585</name>
</gene>
<name>A0A1G2IAW3_9BACT</name>
<dbReference type="STRING" id="1802214.A2908_02585"/>
<evidence type="ECO:0000313" key="2">
    <source>
        <dbReference type="Proteomes" id="UP000176774"/>
    </source>
</evidence>
<evidence type="ECO:0000313" key="1">
    <source>
        <dbReference type="EMBL" id="OGZ71943.1"/>
    </source>
</evidence>
<dbReference type="Proteomes" id="UP000176774">
    <property type="component" value="Unassembled WGS sequence"/>
</dbReference>
<sequence>MRYTRTVAEFMGDSHILIAETKAATHSDAIAFFQKFLSLQAESMTASGKRYVFKMIKVVRIDQPEITTVIFGG</sequence>
<protein>
    <submittedName>
        <fullName evidence="1">Uncharacterized protein</fullName>
    </submittedName>
</protein>
<dbReference type="AlphaFoldDB" id="A0A1G2IAW3"/>
<proteinExistence type="predicted"/>
<reference evidence="1 2" key="1">
    <citation type="journal article" date="2016" name="Nat. Commun.">
        <title>Thousands of microbial genomes shed light on interconnected biogeochemical processes in an aquifer system.</title>
        <authorList>
            <person name="Anantharaman K."/>
            <person name="Brown C.T."/>
            <person name="Hug L.A."/>
            <person name="Sharon I."/>
            <person name="Castelle C.J."/>
            <person name="Probst A.J."/>
            <person name="Thomas B.C."/>
            <person name="Singh A."/>
            <person name="Wilkins M.J."/>
            <person name="Karaoz U."/>
            <person name="Brodie E.L."/>
            <person name="Williams K.H."/>
            <person name="Hubbard S.S."/>
            <person name="Banfield J.F."/>
        </authorList>
    </citation>
    <scope>NUCLEOTIDE SEQUENCE [LARGE SCALE GENOMIC DNA]</scope>
</reference>
<organism evidence="1 2">
    <name type="scientific">Candidatus Staskawiczbacteria bacterium RIFCSPLOWO2_01_FULL_38_12b</name>
    <dbReference type="NCBI Taxonomy" id="1802214"/>
    <lineage>
        <taxon>Bacteria</taxon>
        <taxon>Candidatus Staskawicziibacteriota</taxon>
    </lineage>
</organism>